<evidence type="ECO:0000256" key="9">
    <source>
        <dbReference type="ARBA" id="ARBA00051875"/>
    </source>
</evidence>
<keyword evidence="4" id="KW-0479">Metal-binding</keyword>
<comment type="subunit">
    <text evidence="3">Homodimer.</text>
</comment>
<comment type="catalytic activity">
    <reaction evidence="10">
        <text>XTP + H2O = XMP + diphosphate + H(+)</text>
        <dbReference type="Rhea" id="RHEA:28610"/>
        <dbReference type="ChEBI" id="CHEBI:15377"/>
        <dbReference type="ChEBI" id="CHEBI:15378"/>
        <dbReference type="ChEBI" id="CHEBI:33019"/>
        <dbReference type="ChEBI" id="CHEBI:57464"/>
        <dbReference type="ChEBI" id="CHEBI:61314"/>
        <dbReference type="EC" id="3.6.1.66"/>
    </reaction>
</comment>
<evidence type="ECO:0000256" key="7">
    <source>
        <dbReference type="ARBA" id="ARBA00022842"/>
    </source>
</evidence>
<accession>X1AHN0</accession>
<dbReference type="GO" id="GO:0009117">
    <property type="term" value="P:nucleotide metabolic process"/>
    <property type="evidence" value="ECO:0007669"/>
    <property type="project" value="UniProtKB-KW"/>
</dbReference>
<dbReference type="AlphaFoldDB" id="X1AHN0"/>
<comment type="caution">
    <text evidence="17">The sequence shown here is derived from an EMBL/GenBank/DDBJ whole genome shotgun (WGS) entry which is preliminary data.</text>
</comment>
<dbReference type="NCBIfam" id="TIGR00042">
    <property type="entry name" value="RdgB/HAM1 family non-canonical purine NTP pyrophosphatase"/>
    <property type="match status" value="1"/>
</dbReference>
<evidence type="ECO:0000313" key="17">
    <source>
        <dbReference type="EMBL" id="GAG69257.1"/>
    </source>
</evidence>
<evidence type="ECO:0000256" key="6">
    <source>
        <dbReference type="ARBA" id="ARBA00022801"/>
    </source>
</evidence>
<evidence type="ECO:0000256" key="10">
    <source>
        <dbReference type="ARBA" id="ARBA00052017"/>
    </source>
</evidence>
<dbReference type="InterPro" id="IPR029001">
    <property type="entry name" value="ITPase-like_fam"/>
</dbReference>
<dbReference type="SUPFAM" id="SSF52972">
    <property type="entry name" value="ITPase-like"/>
    <property type="match status" value="1"/>
</dbReference>
<protein>
    <recommendedName>
        <fullName evidence="12">dITP/XTP pyrophosphatase</fullName>
        <ecNumber evidence="11">3.6.1.66</ecNumber>
    </recommendedName>
    <alternativeName>
        <fullName evidence="13">Non-canonical purine NTP pyrophosphatase</fullName>
    </alternativeName>
    <alternativeName>
        <fullName evidence="14">Non-standard purine NTP pyrophosphatase</fullName>
    </alternativeName>
    <alternativeName>
        <fullName evidence="16">Nucleoside-triphosphate diphosphatase</fullName>
    </alternativeName>
    <alternativeName>
        <fullName evidence="15">Nucleoside-triphosphate pyrophosphatase</fullName>
    </alternativeName>
</protein>
<dbReference type="GO" id="GO:0036220">
    <property type="term" value="F:ITP diphosphatase activity"/>
    <property type="evidence" value="ECO:0007669"/>
    <property type="project" value="UniProtKB-EC"/>
</dbReference>
<keyword evidence="5" id="KW-0547">Nucleotide-binding</keyword>
<name>X1AHN0_9ZZZZ</name>
<reference evidence="17" key="1">
    <citation type="journal article" date="2014" name="Front. Microbiol.">
        <title>High frequency of phylogenetically diverse reductive dehalogenase-homologous genes in deep subseafloor sedimentary metagenomes.</title>
        <authorList>
            <person name="Kawai M."/>
            <person name="Futagami T."/>
            <person name="Toyoda A."/>
            <person name="Takaki Y."/>
            <person name="Nishi S."/>
            <person name="Hori S."/>
            <person name="Arai W."/>
            <person name="Tsubouchi T."/>
            <person name="Morono Y."/>
            <person name="Uchiyama I."/>
            <person name="Ito T."/>
            <person name="Fujiyama A."/>
            <person name="Inagaki F."/>
            <person name="Takami H."/>
        </authorList>
    </citation>
    <scope>NUCLEOTIDE SEQUENCE</scope>
    <source>
        <strain evidence="17">Expedition CK06-06</strain>
    </source>
</reference>
<evidence type="ECO:0000256" key="13">
    <source>
        <dbReference type="ARBA" id="ARBA00075987"/>
    </source>
</evidence>
<dbReference type="PANTHER" id="PTHR11067:SF9">
    <property type="entry name" value="INOSINE TRIPHOSPHATE PYROPHOSPHATASE"/>
    <property type="match status" value="1"/>
</dbReference>
<dbReference type="GO" id="GO:0046872">
    <property type="term" value="F:metal ion binding"/>
    <property type="evidence" value="ECO:0007669"/>
    <property type="project" value="UniProtKB-KW"/>
</dbReference>
<evidence type="ECO:0000256" key="15">
    <source>
        <dbReference type="ARBA" id="ARBA00083186"/>
    </source>
</evidence>
<evidence type="ECO:0000256" key="11">
    <source>
        <dbReference type="ARBA" id="ARBA00066468"/>
    </source>
</evidence>
<dbReference type="GO" id="GO:0000166">
    <property type="term" value="F:nucleotide binding"/>
    <property type="evidence" value="ECO:0007669"/>
    <property type="project" value="UniProtKB-KW"/>
</dbReference>
<evidence type="ECO:0000256" key="8">
    <source>
        <dbReference type="ARBA" id="ARBA00023080"/>
    </source>
</evidence>
<organism evidence="17">
    <name type="scientific">marine sediment metagenome</name>
    <dbReference type="NCBI Taxonomy" id="412755"/>
    <lineage>
        <taxon>unclassified sequences</taxon>
        <taxon>metagenomes</taxon>
        <taxon>ecological metagenomes</taxon>
    </lineage>
</organism>
<evidence type="ECO:0000256" key="5">
    <source>
        <dbReference type="ARBA" id="ARBA00022741"/>
    </source>
</evidence>
<dbReference type="Pfam" id="PF01725">
    <property type="entry name" value="Ham1p_like"/>
    <property type="match status" value="1"/>
</dbReference>
<sequence length="204" mass="22163">MVNKESDVQPERMATRNEGKIKELQELLQGLDAEILIPGQLGLNLVIAERGETYLENAAKKAAVYAAESKLLSLADDSGLEVNALGGAPGIYSARYSPKAGADDKDRRDYLLEQLQDQPKPWTATFHCTVVLATPVGETQFAIGECHGEIVPEERGAGGFGYDPIFMVSNLGKTMAELTMVEKNQVSHRSLAIKAVWPILTAHL</sequence>
<dbReference type="GO" id="GO:0017111">
    <property type="term" value="F:ribonucleoside triphosphate phosphatase activity"/>
    <property type="evidence" value="ECO:0007669"/>
    <property type="project" value="InterPro"/>
</dbReference>
<dbReference type="PANTHER" id="PTHR11067">
    <property type="entry name" value="INOSINE TRIPHOSPHATE PYROPHOSPHATASE/HAM1 PROTEIN"/>
    <property type="match status" value="1"/>
</dbReference>
<dbReference type="FunFam" id="3.90.950.10:FF:000001">
    <property type="entry name" value="dITP/XTP pyrophosphatase"/>
    <property type="match status" value="1"/>
</dbReference>
<comment type="catalytic activity">
    <reaction evidence="9">
        <text>dITP + H2O = dIMP + diphosphate + H(+)</text>
        <dbReference type="Rhea" id="RHEA:28342"/>
        <dbReference type="ChEBI" id="CHEBI:15377"/>
        <dbReference type="ChEBI" id="CHEBI:15378"/>
        <dbReference type="ChEBI" id="CHEBI:33019"/>
        <dbReference type="ChEBI" id="CHEBI:61194"/>
        <dbReference type="ChEBI" id="CHEBI:61382"/>
        <dbReference type="EC" id="3.6.1.66"/>
    </reaction>
</comment>
<evidence type="ECO:0000256" key="12">
    <source>
        <dbReference type="ARBA" id="ARBA00071289"/>
    </source>
</evidence>
<dbReference type="GO" id="GO:0009146">
    <property type="term" value="P:purine nucleoside triphosphate catabolic process"/>
    <property type="evidence" value="ECO:0007669"/>
    <property type="project" value="UniProtKB-ARBA"/>
</dbReference>
<evidence type="ECO:0000256" key="4">
    <source>
        <dbReference type="ARBA" id="ARBA00022723"/>
    </source>
</evidence>
<comment type="similarity">
    <text evidence="2">Belongs to the HAM1 NTPase family.</text>
</comment>
<dbReference type="Gene3D" id="3.90.950.10">
    <property type="match status" value="1"/>
</dbReference>
<evidence type="ECO:0000256" key="16">
    <source>
        <dbReference type="ARBA" id="ARBA00083635"/>
    </source>
</evidence>
<gene>
    <name evidence="17" type="ORF">S01H4_18355</name>
</gene>
<dbReference type="CDD" id="cd00515">
    <property type="entry name" value="HAM1"/>
    <property type="match status" value="1"/>
</dbReference>
<dbReference type="EC" id="3.6.1.66" evidence="11"/>
<keyword evidence="6" id="KW-0378">Hydrolase</keyword>
<keyword evidence="7" id="KW-0460">Magnesium</keyword>
<evidence type="ECO:0000256" key="3">
    <source>
        <dbReference type="ARBA" id="ARBA00011738"/>
    </source>
</evidence>
<dbReference type="HAMAP" id="MF_01405">
    <property type="entry name" value="Non_canon_purine_NTPase"/>
    <property type="match status" value="1"/>
</dbReference>
<dbReference type="GO" id="GO:0036222">
    <property type="term" value="F:XTP diphosphatase activity"/>
    <property type="evidence" value="ECO:0007669"/>
    <property type="project" value="UniProtKB-ARBA"/>
</dbReference>
<evidence type="ECO:0000256" key="14">
    <source>
        <dbReference type="ARBA" id="ARBA00078805"/>
    </source>
</evidence>
<keyword evidence="8" id="KW-0546">Nucleotide metabolism</keyword>
<dbReference type="InterPro" id="IPR002637">
    <property type="entry name" value="RdgB/HAM1"/>
</dbReference>
<dbReference type="EMBL" id="BART01008131">
    <property type="protein sequence ID" value="GAG69257.1"/>
    <property type="molecule type" value="Genomic_DNA"/>
</dbReference>
<evidence type="ECO:0000256" key="1">
    <source>
        <dbReference type="ARBA" id="ARBA00001946"/>
    </source>
</evidence>
<dbReference type="GO" id="GO:0035870">
    <property type="term" value="F:dITP diphosphatase activity"/>
    <property type="evidence" value="ECO:0007669"/>
    <property type="project" value="UniProtKB-ARBA"/>
</dbReference>
<dbReference type="InterPro" id="IPR020922">
    <property type="entry name" value="dITP/XTP_pyrophosphatase"/>
</dbReference>
<dbReference type="GO" id="GO:0005829">
    <property type="term" value="C:cytosol"/>
    <property type="evidence" value="ECO:0007669"/>
    <property type="project" value="TreeGrafter"/>
</dbReference>
<evidence type="ECO:0000256" key="2">
    <source>
        <dbReference type="ARBA" id="ARBA00008023"/>
    </source>
</evidence>
<proteinExistence type="inferred from homology"/>
<comment type="cofactor">
    <cofactor evidence="1">
        <name>Mg(2+)</name>
        <dbReference type="ChEBI" id="CHEBI:18420"/>
    </cofactor>
</comment>